<gene>
    <name evidence="4" type="ORF">BZG36_03978</name>
</gene>
<dbReference type="PANTHER" id="PTHR28080">
    <property type="entry name" value="PEROXISOMAL BIOGENESIS FACTOR 3"/>
    <property type="match status" value="1"/>
</dbReference>
<name>A0A261XXC9_9FUNG</name>
<feature type="compositionally biased region" description="Polar residues" evidence="2">
    <location>
        <begin position="196"/>
        <end position="206"/>
    </location>
</feature>
<evidence type="ECO:0000313" key="4">
    <source>
        <dbReference type="EMBL" id="OZJ03026.1"/>
    </source>
</evidence>
<keyword evidence="1" id="KW-0175">Coiled coil</keyword>
<evidence type="ECO:0008006" key="6">
    <source>
        <dbReference type="Google" id="ProtNLM"/>
    </source>
</evidence>
<dbReference type="GO" id="GO:0005778">
    <property type="term" value="C:peroxisomal membrane"/>
    <property type="evidence" value="ECO:0007669"/>
    <property type="project" value="InterPro"/>
</dbReference>
<organism evidence="4 5">
    <name type="scientific">Bifiguratus adelaidae</name>
    <dbReference type="NCBI Taxonomy" id="1938954"/>
    <lineage>
        <taxon>Eukaryota</taxon>
        <taxon>Fungi</taxon>
        <taxon>Fungi incertae sedis</taxon>
        <taxon>Mucoromycota</taxon>
        <taxon>Mucoromycotina</taxon>
        <taxon>Endogonomycetes</taxon>
        <taxon>Endogonales</taxon>
        <taxon>Endogonales incertae sedis</taxon>
        <taxon>Bifiguratus</taxon>
    </lineage>
</organism>
<protein>
    <recommendedName>
        <fullName evidence="6">Peroxin-3</fullName>
    </recommendedName>
</protein>
<dbReference type="AlphaFoldDB" id="A0A261XXC9"/>
<keyword evidence="5" id="KW-1185">Reference proteome</keyword>
<keyword evidence="3" id="KW-0472">Membrane</keyword>
<feature type="transmembrane region" description="Helical" evidence="3">
    <location>
        <begin position="12"/>
        <end position="32"/>
    </location>
</feature>
<dbReference type="InterPro" id="IPR006966">
    <property type="entry name" value="Peroxin-3"/>
</dbReference>
<evidence type="ECO:0000256" key="3">
    <source>
        <dbReference type="SAM" id="Phobius"/>
    </source>
</evidence>
<evidence type="ECO:0000256" key="2">
    <source>
        <dbReference type="SAM" id="MobiDB-lite"/>
    </source>
</evidence>
<dbReference type="GO" id="GO:0045046">
    <property type="term" value="P:protein import into peroxisome membrane"/>
    <property type="evidence" value="ECO:0007669"/>
    <property type="project" value="TreeGrafter"/>
</dbReference>
<dbReference type="Proteomes" id="UP000242875">
    <property type="component" value="Unassembled WGS sequence"/>
</dbReference>
<feature type="compositionally biased region" description="Low complexity" evidence="2">
    <location>
        <begin position="207"/>
        <end position="219"/>
    </location>
</feature>
<feature type="compositionally biased region" description="Low complexity" evidence="2">
    <location>
        <begin position="132"/>
        <end position="144"/>
    </location>
</feature>
<proteinExistence type="predicted"/>
<feature type="region of interest" description="Disordered" evidence="2">
    <location>
        <begin position="98"/>
        <end position="221"/>
    </location>
</feature>
<reference evidence="4 5" key="1">
    <citation type="journal article" date="2017" name="Mycologia">
        <title>Bifiguratus adelaidae, gen. et sp. nov., a new member of Mucoromycotina in endophytic and soil-dwelling habitats.</title>
        <authorList>
            <person name="Torres-Cruz T.J."/>
            <person name="Billingsley Tobias T.L."/>
            <person name="Almatruk M."/>
            <person name="Hesse C."/>
            <person name="Kuske C.R."/>
            <person name="Desiro A."/>
            <person name="Benucci G.M."/>
            <person name="Bonito G."/>
            <person name="Stajich J.E."/>
            <person name="Dunlap C."/>
            <person name="Arnold A.E."/>
            <person name="Porras-Alfaro A."/>
        </authorList>
    </citation>
    <scope>NUCLEOTIDE SEQUENCE [LARGE SCALE GENOMIC DNA]</scope>
    <source>
        <strain evidence="4 5">AZ0501</strain>
    </source>
</reference>
<accession>A0A261XXC9</accession>
<feature type="coiled-coil region" evidence="1">
    <location>
        <begin position="35"/>
        <end position="62"/>
    </location>
</feature>
<dbReference type="EMBL" id="MVBO01000110">
    <property type="protein sequence ID" value="OZJ03026.1"/>
    <property type="molecule type" value="Genomic_DNA"/>
</dbReference>
<keyword evidence="3" id="KW-1133">Transmembrane helix</keyword>
<comment type="caution">
    <text evidence="4">The sequence shown here is derived from an EMBL/GenBank/DDBJ whole genome shotgun (WGS) entry which is preliminary data.</text>
</comment>
<dbReference type="PANTHER" id="PTHR28080:SF1">
    <property type="entry name" value="PEROXISOMAL BIOGENESIS FACTOR 3"/>
    <property type="match status" value="1"/>
</dbReference>
<keyword evidence="3" id="KW-0812">Transmembrane</keyword>
<feature type="compositionally biased region" description="Polar residues" evidence="2">
    <location>
        <begin position="170"/>
        <end position="179"/>
    </location>
</feature>
<dbReference type="Pfam" id="PF04882">
    <property type="entry name" value="Peroxin-3"/>
    <property type="match status" value="1"/>
</dbReference>
<sequence>MTWRERLQRYRRPLMVTAAVVGGGYLAVRYVVNRLSEFQDKAQRERQAQENLRRRFEQNQQDCIFTVLSLLPTVGEHLLESIQVESIWKRLQESRRQRLDASSGGEESEERGSAGDTKVAEGAGQGARQGDPSAESEAAAVPPVTSEGEQEPEKTATTATVAEDKPNLVCDQTETSSAQPVMGSDKEQEDKPAAISSDNESIPPSLTSSMASATGSTGMDKQTKMQLWEELKIASFTRTMSSIYLLTLITLLTHIQLNLLGRLTYISSVEALNRNEPAIRIEAEGSTTAIDFETERRFLSFSWWLLERDWKGVTERVERAVHEVLDTMNLKGPISHRELQQIVLDIRSRVEYEQQEHGIGQRTPYSFQSSIFPRTTEDELKVLQEIGSDESIYMPGISKNRPDAINDDLRKLLDECNDWIDSPDFSTVLQACIDPLFDRLLNHALVKPFLASPLVSIQEIDPHRRIPFASVLPSMSRAVHLVFNGVPNEYIEVREGFTGTHLSSTFLSRR</sequence>
<evidence type="ECO:0000313" key="5">
    <source>
        <dbReference type="Proteomes" id="UP000242875"/>
    </source>
</evidence>
<evidence type="ECO:0000256" key="1">
    <source>
        <dbReference type="SAM" id="Coils"/>
    </source>
</evidence>
<dbReference type="GO" id="GO:0030674">
    <property type="term" value="F:protein-macromolecule adaptor activity"/>
    <property type="evidence" value="ECO:0007669"/>
    <property type="project" value="TreeGrafter"/>
</dbReference>
<dbReference type="OrthoDB" id="45930at2759"/>